<keyword evidence="2" id="KW-0347">Helicase</keyword>
<sequence>MDRALITPLNDDVNKLNDRVLQAFTGEEEVIYYSFDSVSEDMNNLYLPEFLNSLSPGNLSPHKLTLKKWGPITLLRNIDPKIRLCNGTRLICRKFGRNVVDAEILTGQFKGTRVLLPQIPLKTSEDAKMPFEMIRRQFPIRLSFPLTINKSQGQTIPNVGIYLPDHVFSQGQLYVALSRGVSERTTKVLVTKGK</sequence>
<protein>
    <submittedName>
        <fullName evidence="2">ATP-dependent DNA helicase pif1</fullName>
    </submittedName>
</protein>
<dbReference type="SUPFAM" id="SSF52540">
    <property type="entry name" value="P-loop containing nucleoside triphosphate hydrolases"/>
    <property type="match status" value="1"/>
</dbReference>
<name>A0AAE2BS97_9LAMI</name>
<dbReference type="PANTHER" id="PTHR10492:SF57">
    <property type="entry name" value="ATP-DEPENDENT DNA HELICASE"/>
    <property type="match status" value="1"/>
</dbReference>
<keyword evidence="2" id="KW-0547">Nucleotide-binding</keyword>
<dbReference type="InterPro" id="IPR049163">
    <property type="entry name" value="Pif1-like_2B_dom"/>
</dbReference>
<reference evidence="2" key="1">
    <citation type="submission" date="2020-06" db="EMBL/GenBank/DDBJ databases">
        <authorList>
            <person name="Li T."/>
            <person name="Hu X."/>
            <person name="Zhang T."/>
            <person name="Song X."/>
            <person name="Zhang H."/>
            <person name="Dai N."/>
            <person name="Sheng W."/>
            <person name="Hou X."/>
            <person name="Wei L."/>
        </authorList>
    </citation>
    <scope>NUCLEOTIDE SEQUENCE</scope>
    <source>
        <strain evidence="2">K16</strain>
        <tissue evidence="2">Leaf</tissue>
    </source>
</reference>
<keyword evidence="2" id="KW-0067">ATP-binding</keyword>
<dbReference type="EMBL" id="JACGWL010000009">
    <property type="protein sequence ID" value="KAK4395914.1"/>
    <property type="molecule type" value="Genomic_DNA"/>
</dbReference>
<accession>A0AAE2BS97</accession>
<reference evidence="2" key="2">
    <citation type="journal article" date="2024" name="Plant">
        <title>Genomic evolution and insights into agronomic trait innovations of Sesamum species.</title>
        <authorList>
            <person name="Miao H."/>
            <person name="Wang L."/>
            <person name="Qu L."/>
            <person name="Liu H."/>
            <person name="Sun Y."/>
            <person name="Le M."/>
            <person name="Wang Q."/>
            <person name="Wei S."/>
            <person name="Zheng Y."/>
            <person name="Lin W."/>
            <person name="Duan Y."/>
            <person name="Cao H."/>
            <person name="Xiong S."/>
            <person name="Wang X."/>
            <person name="Wei L."/>
            <person name="Li C."/>
            <person name="Ma Q."/>
            <person name="Ju M."/>
            <person name="Zhao R."/>
            <person name="Li G."/>
            <person name="Mu C."/>
            <person name="Tian Q."/>
            <person name="Mei H."/>
            <person name="Zhang T."/>
            <person name="Gao T."/>
            <person name="Zhang H."/>
        </authorList>
    </citation>
    <scope>NUCLEOTIDE SEQUENCE</scope>
    <source>
        <strain evidence="2">K16</strain>
    </source>
</reference>
<keyword evidence="2" id="KW-0378">Hydrolase</keyword>
<dbReference type="InterPro" id="IPR027417">
    <property type="entry name" value="P-loop_NTPase"/>
</dbReference>
<evidence type="ECO:0000259" key="1">
    <source>
        <dbReference type="Pfam" id="PF21530"/>
    </source>
</evidence>
<dbReference type="FunFam" id="3.40.50.300:FF:002884">
    <property type="entry name" value="ATP-dependent DNA helicase"/>
    <property type="match status" value="1"/>
</dbReference>
<organism evidence="2 3">
    <name type="scientific">Sesamum angolense</name>
    <dbReference type="NCBI Taxonomy" id="2727404"/>
    <lineage>
        <taxon>Eukaryota</taxon>
        <taxon>Viridiplantae</taxon>
        <taxon>Streptophyta</taxon>
        <taxon>Embryophyta</taxon>
        <taxon>Tracheophyta</taxon>
        <taxon>Spermatophyta</taxon>
        <taxon>Magnoliopsida</taxon>
        <taxon>eudicotyledons</taxon>
        <taxon>Gunneridae</taxon>
        <taxon>Pentapetalae</taxon>
        <taxon>asterids</taxon>
        <taxon>lamiids</taxon>
        <taxon>Lamiales</taxon>
        <taxon>Pedaliaceae</taxon>
        <taxon>Sesamum</taxon>
    </lineage>
</organism>
<dbReference type="PANTHER" id="PTHR10492">
    <property type="match status" value="1"/>
</dbReference>
<dbReference type="AlphaFoldDB" id="A0AAE2BS97"/>
<keyword evidence="3" id="KW-1185">Reference proteome</keyword>
<dbReference type="CDD" id="cd18809">
    <property type="entry name" value="SF1_C_RecD"/>
    <property type="match status" value="1"/>
</dbReference>
<dbReference type="GO" id="GO:0004386">
    <property type="term" value="F:helicase activity"/>
    <property type="evidence" value="ECO:0007669"/>
    <property type="project" value="UniProtKB-KW"/>
</dbReference>
<gene>
    <name evidence="2" type="ORF">Sango_1745700</name>
</gene>
<proteinExistence type="predicted"/>
<dbReference type="Pfam" id="PF21530">
    <property type="entry name" value="Pif1_2B_dom"/>
    <property type="match status" value="1"/>
</dbReference>
<feature type="domain" description="DNA helicase Pif1-like 2B" evidence="1">
    <location>
        <begin position="49"/>
        <end position="92"/>
    </location>
</feature>
<evidence type="ECO:0000313" key="3">
    <source>
        <dbReference type="Proteomes" id="UP001289374"/>
    </source>
</evidence>
<dbReference type="Proteomes" id="UP001289374">
    <property type="component" value="Unassembled WGS sequence"/>
</dbReference>
<comment type="caution">
    <text evidence="2">The sequence shown here is derived from an EMBL/GenBank/DDBJ whole genome shotgun (WGS) entry which is preliminary data.</text>
</comment>
<evidence type="ECO:0000313" key="2">
    <source>
        <dbReference type="EMBL" id="KAK4395914.1"/>
    </source>
</evidence>